<feature type="binding site" evidence="6">
    <location>
        <position position="175"/>
    </location>
    <ligand>
        <name>substrate</name>
    </ligand>
</feature>
<evidence type="ECO:0000259" key="8">
    <source>
        <dbReference type="Pfam" id="PF00557"/>
    </source>
</evidence>
<comment type="function">
    <text evidence="1 6">Removes the N-terminal methionine from nascent proteins. The N-terminal methionine is often cleaved when the second residue in the primary sequence is small and uncharged (Met-Ala-, Cys, Gly, Pro, Ser, Thr, or Val). Requires deformylation of the N(alpha)-formylated initiator methionine before it can be hydrolyzed.</text>
</comment>
<dbReference type="InterPro" id="IPR002467">
    <property type="entry name" value="Pept_M24A_MAP1"/>
</dbReference>
<dbReference type="NCBIfam" id="TIGR00500">
    <property type="entry name" value="met_pdase_I"/>
    <property type="match status" value="1"/>
</dbReference>
<sequence>MIILKSLDEIEKMRASGKIAVAAMEAVVAAVRPGISTKALDKIALEVITKSGAKASFKGYNGFPGAICASVNDEVVHGIPGKRRLEEGDILSIDLGAIYHGYHSDMARTVPVGKISPEAQNLIDVTRESFYRGIAQALAGNHVSDIGRAVQEYAESYGMGVVRELVGHGVGQNLHEAPDVPNYAGKSKGPRLRAGMTIAVEPMINLGTEKVTWDDDGWTVHTADGKLSAHYENTIAITEGEPELLTVLSAF</sequence>
<dbReference type="AlphaFoldDB" id="A0A926HXL2"/>
<dbReference type="PANTHER" id="PTHR43330:SF27">
    <property type="entry name" value="METHIONINE AMINOPEPTIDASE"/>
    <property type="match status" value="1"/>
</dbReference>
<evidence type="ECO:0000256" key="6">
    <source>
        <dbReference type="HAMAP-Rule" id="MF_01974"/>
    </source>
</evidence>
<dbReference type="Gene3D" id="3.90.230.10">
    <property type="entry name" value="Creatinase/methionine aminopeptidase superfamily"/>
    <property type="match status" value="1"/>
</dbReference>
<keyword evidence="10" id="KW-1185">Reference proteome</keyword>
<dbReference type="GO" id="GO:0046872">
    <property type="term" value="F:metal ion binding"/>
    <property type="evidence" value="ECO:0007669"/>
    <property type="project" value="UniProtKB-UniRule"/>
</dbReference>
<evidence type="ECO:0000256" key="1">
    <source>
        <dbReference type="ARBA" id="ARBA00002521"/>
    </source>
</evidence>
<keyword evidence="4 6" id="KW-0479">Metal-binding</keyword>
<keyword evidence="2 6" id="KW-0031">Aminopeptidase</keyword>
<evidence type="ECO:0000313" key="9">
    <source>
        <dbReference type="EMBL" id="MBC8538881.1"/>
    </source>
</evidence>
<feature type="binding site" evidence="6">
    <location>
        <position position="94"/>
    </location>
    <ligand>
        <name>a divalent metal cation</name>
        <dbReference type="ChEBI" id="CHEBI:60240"/>
        <label>1</label>
    </ligand>
</feature>
<comment type="catalytic activity">
    <reaction evidence="6 7">
        <text>Release of N-terminal amino acids, preferentially methionine, from peptides and arylamides.</text>
        <dbReference type="EC" id="3.4.11.18"/>
    </reaction>
</comment>
<feature type="binding site" evidence="6">
    <location>
        <position position="168"/>
    </location>
    <ligand>
        <name>a divalent metal cation</name>
        <dbReference type="ChEBI" id="CHEBI:60240"/>
        <label>2</label>
        <note>catalytic</note>
    </ligand>
</feature>
<name>A0A926HXL2_9FIRM</name>
<proteinExistence type="inferred from homology"/>
<dbReference type="InterPro" id="IPR036005">
    <property type="entry name" value="Creatinase/aminopeptidase-like"/>
</dbReference>
<evidence type="ECO:0000256" key="5">
    <source>
        <dbReference type="ARBA" id="ARBA00022801"/>
    </source>
</evidence>
<keyword evidence="5 6" id="KW-0378">Hydrolase</keyword>
<dbReference type="EC" id="3.4.11.18" evidence="6 7"/>
<dbReference type="HAMAP" id="MF_01974">
    <property type="entry name" value="MetAP_1"/>
    <property type="match status" value="1"/>
</dbReference>
<feature type="binding site" evidence="6">
    <location>
        <position position="105"/>
    </location>
    <ligand>
        <name>a divalent metal cation</name>
        <dbReference type="ChEBI" id="CHEBI:60240"/>
        <label>1</label>
    </ligand>
</feature>
<accession>A0A926HXL2</accession>
<dbReference type="CDD" id="cd01086">
    <property type="entry name" value="MetAP1"/>
    <property type="match status" value="1"/>
</dbReference>
<feature type="binding site" evidence="6">
    <location>
        <position position="77"/>
    </location>
    <ligand>
        <name>substrate</name>
    </ligand>
</feature>
<dbReference type="GO" id="GO:0005829">
    <property type="term" value="C:cytosol"/>
    <property type="evidence" value="ECO:0007669"/>
    <property type="project" value="TreeGrafter"/>
</dbReference>
<evidence type="ECO:0000313" key="10">
    <source>
        <dbReference type="Proteomes" id="UP000617951"/>
    </source>
</evidence>
<protein>
    <recommendedName>
        <fullName evidence="6 7">Methionine aminopeptidase</fullName>
        <shortName evidence="6">MAP</shortName>
        <shortName evidence="6">MetAP</shortName>
        <ecNumber evidence="6 7">3.4.11.18</ecNumber>
    </recommendedName>
    <alternativeName>
        <fullName evidence="6">Peptidase M</fullName>
    </alternativeName>
</protein>
<dbReference type="PANTHER" id="PTHR43330">
    <property type="entry name" value="METHIONINE AMINOPEPTIDASE"/>
    <property type="match status" value="1"/>
</dbReference>
<dbReference type="GO" id="GO:0004239">
    <property type="term" value="F:initiator methionyl aminopeptidase activity"/>
    <property type="evidence" value="ECO:0007669"/>
    <property type="project" value="UniProtKB-UniRule"/>
</dbReference>
<feature type="binding site" evidence="6">
    <location>
        <position position="232"/>
    </location>
    <ligand>
        <name>a divalent metal cation</name>
        <dbReference type="ChEBI" id="CHEBI:60240"/>
        <label>1</label>
    </ligand>
</feature>
<keyword evidence="3 6" id="KW-0645">Protease</keyword>
<evidence type="ECO:0000256" key="3">
    <source>
        <dbReference type="ARBA" id="ARBA00022670"/>
    </source>
</evidence>
<comment type="similarity">
    <text evidence="6">Belongs to the peptidase M24A family. Methionine aminopeptidase type 1 subfamily.</text>
</comment>
<feature type="binding site" evidence="6">
    <location>
        <position position="105"/>
    </location>
    <ligand>
        <name>a divalent metal cation</name>
        <dbReference type="ChEBI" id="CHEBI:60240"/>
        <label>2</label>
        <note>catalytic</note>
    </ligand>
</feature>
<dbReference type="GO" id="GO:0070006">
    <property type="term" value="F:metalloaminopeptidase activity"/>
    <property type="evidence" value="ECO:0007669"/>
    <property type="project" value="UniProtKB-UniRule"/>
</dbReference>
<dbReference type="EMBL" id="JACRSS010000003">
    <property type="protein sequence ID" value="MBC8538881.1"/>
    <property type="molecule type" value="Genomic_DNA"/>
</dbReference>
<comment type="subunit">
    <text evidence="6">Monomer.</text>
</comment>
<evidence type="ECO:0000256" key="2">
    <source>
        <dbReference type="ARBA" id="ARBA00022438"/>
    </source>
</evidence>
<gene>
    <name evidence="6 9" type="primary">map</name>
    <name evidence="9" type="ORF">H8693_08025</name>
</gene>
<dbReference type="Proteomes" id="UP000617951">
    <property type="component" value="Unassembled WGS sequence"/>
</dbReference>
<feature type="domain" description="Peptidase M24" evidence="8">
    <location>
        <begin position="11"/>
        <end position="239"/>
    </location>
</feature>
<evidence type="ECO:0000256" key="4">
    <source>
        <dbReference type="ARBA" id="ARBA00022723"/>
    </source>
</evidence>
<dbReference type="Pfam" id="PF00557">
    <property type="entry name" value="Peptidase_M24"/>
    <property type="match status" value="1"/>
</dbReference>
<dbReference type="SUPFAM" id="SSF55920">
    <property type="entry name" value="Creatinase/aminopeptidase"/>
    <property type="match status" value="1"/>
</dbReference>
<comment type="cofactor">
    <cofactor evidence="6">
        <name>Co(2+)</name>
        <dbReference type="ChEBI" id="CHEBI:48828"/>
    </cofactor>
    <cofactor evidence="6">
        <name>Zn(2+)</name>
        <dbReference type="ChEBI" id="CHEBI:29105"/>
    </cofactor>
    <cofactor evidence="6">
        <name>Mn(2+)</name>
        <dbReference type="ChEBI" id="CHEBI:29035"/>
    </cofactor>
    <cofactor evidence="6">
        <name>Fe(2+)</name>
        <dbReference type="ChEBI" id="CHEBI:29033"/>
    </cofactor>
    <text evidence="6">Binds 2 divalent metal cations per subunit. Has a high-affinity and a low affinity metal-binding site. The true nature of the physiological cofactor is under debate. The enzyme is active with cobalt, zinc, manganese or divalent iron ions. Most likely, methionine aminopeptidases function as mononuclear Fe(2+)-metalloproteases under physiological conditions, and the catalytically relevant metal-binding site has been assigned to the histidine-containing high-affinity site.</text>
</comment>
<dbReference type="InterPro" id="IPR000994">
    <property type="entry name" value="Pept_M24"/>
</dbReference>
<feature type="binding site" evidence="6">
    <location>
        <position position="201"/>
    </location>
    <ligand>
        <name>a divalent metal cation</name>
        <dbReference type="ChEBI" id="CHEBI:60240"/>
        <label>2</label>
        <note>catalytic</note>
    </ligand>
</feature>
<organism evidence="9 10">
    <name type="scientific">Guopingia tenuis</name>
    <dbReference type="NCBI Taxonomy" id="2763656"/>
    <lineage>
        <taxon>Bacteria</taxon>
        <taxon>Bacillati</taxon>
        <taxon>Bacillota</taxon>
        <taxon>Clostridia</taxon>
        <taxon>Christensenellales</taxon>
        <taxon>Christensenellaceae</taxon>
        <taxon>Guopingia</taxon>
    </lineage>
</organism>
<reference evidence="9" key="1">
    <citation type="submission" date="2020-08" db="EMBL/GenBank/DDBJ databases">
        <title>Genome public.</title>
        <authorList>
            <person name="Liu C."/>
            <person name="Sun Q."/>
        </authorList>
    </citation>
    <scope>NUCLEOTIDE SEQUENCE</scope>
    <source>
        <strain evidence="9">NSJ-63</strain>
    </source>
</reference>
<dbReference type="InterPro" id="IPR001714">
    <property type="entry name" value="Pept_M24_MAP"/>
</dbReference>
<dbReference type="RefSeq" id="WP_249280545.1">
    <property type="nucleotide sequence ID" value="NZ_JACRSS010000003.1"/>
</dbReference>
<feature type="binding site" evidence="6">
    <location>
        <position position="232"/>
    </location>
    <ligand>
        <name>a divalent metal cation</name>
        <dbReference type="ChEBI" id="CHEBI:60240"/>
        <label>2</label>
        <note>catalytic</note>
    </ligand>
</feature>
<dbReference type="PRINTS" id="PR00599">
    <property type="entry name" value="MAPEPTIDASE"/>
</dbReference>
<evidence type="ECO:0000256" key="7">
    <source>
        <dbReference type="RuleBase" id="RU003653"/>
    </source>
</evidence>
<dbReference type="GO" id="GO:0006508">
    <property type="term" value="P:proteolysis"/>
    <property type="evidence" value="ECO:0007669"/>
    <property type="project" value="UniProtKB-KW"/>
</dbReference>
<comment type="caution">
    <text evidence="9">The sequence shown here is derived from an EMBL/GenBank/DDBJ whole genome shotgun (WGS) entry which is preliminary data.</text>
</comment>